<evidence type="ECO:0000259" key="7">
    <source>
        <dbReference type="Pfam" id="PF08244"/>
    </source>
</evidence>
<name>A0ABT7TCI6_9MICO</name>
<dbReference type="Proteomes" id="UP001235720">
    <property type="component" value="Unassembled WGS sequence"/>
</dbReference>
<organism evidence="8 9">
    <name type="scientific">Curtobacterium subtropicum</name>
    <dbReference type="NCBI Taxonomy" id="3055138"/>
    <lineage>
        <taxon>Bacteria</taxon>
        <taxon>Bacillati</taxon>
        <taxon>Actinomycetota</taxon>
        <taxon>Actinomycetes</taxon>
        <taxon>Micrococcales</taxon>
        <taxon>Microbacteriaceae</taxon>
        <taxon>Curtobacterium</taxon>
    </lineage>
</organism>
<keyword evidence="9" id="KW-1185">Reference proteome</keyword>
<dbReference type="EMBL" id="JAUCMM010000001">
    <property type="protein sequence ID" value="MDM7887290.1"/>
    <property type="molecule type" value="Genomic_DNA"/>
</dbReference>
<proteinExistence type="inferred from homology"/>
<evidence type="ECO:0000313" key="9">
    <source>
        <dbReference type="Proteomes" id="UP001235720"/>
    </source>
</evidence>
<dbReference type="InterPro" id="IPR013189">
    <property type="entry name" value="Glyco_hydro_32_C"/>
</dbReference>
<dbReference type="SUPFAM" id="SSF75005">
    <property type="entry name" value="Arabinanase/levansucrase/invertase"/>
    <property type="match status" value="1"/>
</dbReference>
<feature type="domain" description="Glycosyl hydrolase family 32 C-terminal" evidence="7">
    <location>
        <begin position="380"/>
        <end position="474"/>
    </location>
</feature>
<dbReference type="InterPro" id="IPR013148">
    <property type="entry name" value="Glyco_hydro_32_N"/>
</dbReference>
<dbReference type="CDD" id="cd18622">
    <property type="entry name" value="GH32_Inu-like"/>
    <property type="match status" value="1"/>
</dbReference>
<evidence type="ECO:0000313" key="8">
    <source>
        <dbReference type="EMBL" id="MDM7887290.1"/>
    </source>
</evidence>
<dbReference type="SUPFAM" id="SSF49899">
    <property type="entry name" value="Concanavalin A-like lectins/glucanases"/>
    <property type="match status" value="1"/>
</dbReference>
<dbReference type="InterPro" id="IPR023296">
    <property type="entry name" value="Glyco_hydro_beta-prop_sf"/>
</dbReference>
<dbReference type="InterPro" id="IPR018053">
    <property type="entry name" value="Glyco_hydro_32_AS"/>
</dbReference>
<dbReference type="Pfam" id="PF08244">
    <property type="entry name" value="Glyco_hydro_32C"/>
    <property type="match status" value="1"/>
</dbReference>
<dbReference type="PANTHER" id="PTHR42800:SF1">
    <property type="entry name" value="EXOINULINASE INUD (AFU_ORTHOLOGUE AFUA_5G00480)"/>
    <property type="match status" value="1"/>
</dbReference>
<gene>
    <name evidence="8" type="ORF">QUG98_02380</name>
</gene>
<reference evidence="8 9" key="1">
    <citation type="submission" date="2023-06" db="EMBL/GenBank/DDBJ databases">
        <authorList>
            <person name="Feng G."/>
            <person name="Li J."/>
            <person name="Zhu H."/>
        </authorList>
    </citation>
    <scope>NUCLEOTIDE SEQUENCE [LARGE SCALE GENOMIC DNA]</scope>
    <source>
        <strain evidence="8 9">RHCJP20</strain>
    </source>
</reference>
<dbReference type="InterPro" id="IPR001362">
    <property type="entry name" value="Glyco_hydro_32"/>
</dbReference>
<sequence length="519" mass="55712">MSTVAEAEHTESAADGATIRRPRWHFTPARNWMNDPNGLVRHDGRWHLYFQHNPNGIDHGTVGWGHASSTDLLTWTEHEVALEADDDGQVFSGSVVLDAEDTSGLGSAGHPPLVAIWTQAAETEQSQALASSTDGGYRWRKHPGNPVLRRGSADFRDPKVFRYEGADGPCWIMVAVEAQDRQVLVHRSTDLRSWTLVSTYGPAGPVGGVWECPDLFPLTVDGDPDRVVWVLLISLNPGGVAGGSGTHVVLGQFDGERFVPEEPLPAETRLSDGSWRQQTTEELATYRWLDHGPDAYAGVTFSGTEGPDRILVAWMGNWDYAKELPTRPWRGAMTAARVLGLTERGGRLELVQRIVGPDGAAETVLRRASDAASEHDLPGVVRVEVAITLRAAEGTVRLDVDDADGRRRLGLRYDAAGASLRLDRPAADGLPAAFERHVAATVRPDGDRVALTLWFDESSVEVSSGGGTGSMTALLAGSATDGRRRLLVDPGPHAVAVTASVGPDDTAPVEHPAAGSTAD</sequence>
<dbReference type="Gene3D" id="2.60.120.560">
    <property type="entry name" value="Exo-inulinase, domain 1"/>
    <property type="match status" value="1"/>
</dbReference>
<accession>A0ABT7TCI6</accession>
<keyword evidence="2 4" id="KW-0378">Hydrolase</keyword>
<dbReference type="GO" id="GO:0016787">
    <property type="term" value="F:hydrolase activity"/>
    <property type="evidence" value="ECO:0007669"/>
    <property type="project" value="UniProtKB-KW"/>
</dbReference>
<evidence type="ECO:0000256" key="5">
    <source>
        <dbReference type="SAM" id="MobiDB-lite"/>
    </source>
</evidence>
<dbReference type="PROSITE" id="PS00609">
    <property type="entry name" value="GLYCOSYL_HYDROL_F32"/>
    <property type="match status" value="1"/>
</dbReference>
<evidence type="ECO:0000256" key="4">
    <source>
        <dbReference type="RuleBase" id="RU362110"/>
    </source>
</evidence>
<dbReference type="Pfam" id="PF00251">
    <property type="entry name" value="Glyco_hydro_32N"/>
    <property type="match status" value="1"/>
</dbReference>
<evidence type="ECO:0000256" key="1">
    <source>
        <dbReference type="ARBA" id="ARBA00009902"/>
    </source>
</evidence>
<feature type="region of interest" description="Disordered" evidence="5">
    <location>
        <begin position="498"/>
        <end position="519"/>
    </location>
</feature>
<feature type="domain" description="Glycosyl hydrolase family 32 N-terminal" evidence="6">
    <location>
        <begin position="25"/>
        <end position="348"/>
    </location>
</feature>
<evidence type="ECO:0000256" key="2">
    <source>
        <dbReference type="ARBA" id="ARBA00022801"/>
    </source>
</evidence>
<dbReference type="Gene3D" id="2.115.10.20">
    <property type="entry name" value="Glycosyl hydrolase domain, family 43"/>
    <property type="match status" value="1"/>
</dbReference>
<protein>
    <submittedName>
        <fullName evidence="8">Glycoside hydrolase family 32 protein</fullName>
    </submittedName>
</protein>
<dbReference type="RefSeq" id="WP_289469024.1">
    <property type="nucleotide sequence ID" value="NZ_JAUCMM010000001.1"/>
</dbReference>
<dbReference type="PANTHER" id="PTHR42800">
    <property type="entry name" value="EXOINULINASE INUD (AFU_ORTHOLOGUE AFUA_5G00480)"/>
    <property type="match status" value="1"/>
</dbReference>
<comment type="similarity">
    <text evidence="1 4">Belongs to the glycosyl hydrolase 32 family.</text>
</comment>
<dbReference type="SMART" id="SM00640">
    <property type="entry name" value="Glyco_32"/>
    <property type="match status" value="1"/>
</dbReference>
<comment type="caution">
    <text evidence="8">The sequence shown here is derived from an EMBL/GenBank/DDBJ whole genome shotgun (WGS) entry which is preliminary data.</text>
</comment>
<evidence type="ECO:0000259" key="6">
    <source>
        <dbReference type="Pfam" id="PF00251"/>
    </source>
</evidence>
<keyword evidence="3 4" id="KW-0326">Glycosidase</keyword>
<dbReference type="InterPro" id="IPR013320">
    <property type="entry name" value="ConA-like_dom_sf"/>
</dbReference>
<evidence type="ECO:0000256" key="3">
    <source>
        <dbReference type="ARBA" id="ARBA00023295"/>
    </source>
</evidence>